<sequence length="506" mass="52289">MRAGSRGRAGVAPLAFLAVVLLDVPALVGALLDGVLLSADVTPTLWQTCGPAPGSAGPGAACRPRNGQTGPVTDQTTSPVPAAARTHVDDLARFVTASPSSFHAAAEIARRCVDAGFVRLDEADAWPTGPGRYVVVRDGAAVAWVVPDGATPTTGVTVLGAHTDSPGFKLKPRPTTGRAGWWQAGVEVYGGPLLNSWLDRELELAGRLVSTDGTEHLVRTGPMLRIPQLAVHLDRAVNDGLALDKQRHTQPVWGLGELAGADVVAALAAQAGLEGSDVAGYDVVVADTQEPRTFGADAALLASGRLDNLLSTHAGLVALLDVADGAGVELTTIPVLAAFDHEEIGSGSRSGAAGPFLEDVLARIGDALGADAQDRHRALAASLCVSSDVGHAVHPNYPERHDPANQPLAGGGPILKINANQRYSTDAVGAALWNRACTAAGVPSQEFVSNNTIPCGSTIGPITATRLGMRTVDVGVPILSMHSARELCAVLDPWFLTRAVRELFAR</sequence>
<feature type="compositionally biased region" description="Low complexity" evidence="11">
    <location>
        <begin position="50"/>
        <end position="65"/>
    </location>
</feature>
<evidence type="ECO:0000256" key="2">
    <source>
        <dbReference type="ARBA" id="ARBA00008290"/>
    </source>
</evidence>
<dbReference type="SUPFAM" id="SSF101821">
    <property type="entry name" value="Aminopeptidase/glucanase lid domain"/>
    <property type="match status" value="1"/>
</dbReference>
<evidence type="ECO:0000313" key="13">
    <source>
        <dbReference type="Proteomes" id="UP000231693"/>
    </source>
</evidence>
<dbReference type="SUPFAM" id="SSF53187">
    <property type="entry name" value="Zn-dependent exopeptidases"/>
    <property type="match status" value="1"/>
</dbReference>
<comment type="cofactor">
    <cofactor evidence="1 10">
        <name>Zn(2+)</name>
        <dbReference type="ChEBI" id="CHEBI:29105"/>
    </cofactor>
</comment>
<dbReference type="Gene3D" id="3.40.630.10">
    <property type="entry name" value="Zn peptidases"/>
    <property type="match status" value="1"/>
</dbReference>
<keyword evidence="6 9" id="KW-0378">Hydrolase</keyword>
<proteinExistence type="inferred from homology"/>
<keyword evidence="13" id="KW-1185">Reference proteome</keyword>
<feature type="region of interest" description="Disordered" evidence="11">
    <location>
        <begin position="50"/>
        <end position="80"/>
    </location>
</feature>
<dbReference type="PANTHER" id="PTHR28570">
    <property type="entry name" value="ASPARTYL AMINOPEPTIDASE"/>
    <property type="match status" value="1"/>
</dbReference>
<dbReference type="EMBL" id="PGFE01000001">
    <property type="protein sequence ID" value="PJJ77539.1"/>
    <property type="molecule type" value="Genomic_DNA"/>
</dbReference>
<dbReference type="GO" id="GO:0008270">
    <property type="term" value="F:zinc ion binding"/>
    <property type="evidence" value="ECO:0007669"/>
    <property type="project" value="InterPro"/>
</dbReference>
<feature type="compositionally biased region" description="Polar residues" evidence="11">
    <location>
        <begin position="66"/>
        <end position="79"/>
    </location>
</feature>
<name>A0A2M9D053_9CELL</name>
<dbReference type="Gene3D" id="2.30.250.10">
    <property type="entry name" value="Aminopeptidase i, Domain 2"/>
    <property type="match status" value="1"/>
</dbReference>
<dbReference type="InterPro" id="IPR023358">
    <property type="entry name" value="Peptidase_M18_dom2"/>
</dbReference>
<organism evidence="12 13">
    <name type="scientific">Sediminihabitans luteus</name>
    <dbReference type="NCBI Taxonomy" id="1138585"/>
    <lineage>
        <taxon>Bacteria</taxon>
        <taxon>Bacillati</taxon>
        <taxon>Actinomycetota</taxon>
        <taxon>Actinomycetes</taxon>
        <taxon>Micrococcales</taxon>
        <taxon>Cellulomonadaceae</taxon>
        <taxon>Sediminihabitans</taxon>
    </lineage>
</organism>
<evidence type="ECO:0000256" key="4">
    <source>
        <dbReference type="ARBA" id="ARBA00022670"/>
    </source>
</evidence>
<dbReference type="GO" id="GO:0006508">
    <property type="term" value="P:proteolysis"/>
    <property type="evidence" value="ECO:0007669"/>
    <property type="project" value="UniProtKB-KW"/>
</dbReference>
<dbReference type="EC" id="3.4.11.-" evidence="10"/>
<evidence type="ECO:0000313" key="12">
    <source>
        <dbReference type="EMBL" id="PJJ77539.1"/>
    </source>
</evidence>
<reference evidence="12 13" key="1">
    <citation type="submission" date="2017-11" db="EMBL/GenBank/DDBJ databases">
        <title>Genomic Encyclopedia of Archaeal and Bacterial Type Strains, Phase II (KMG-II): From Individual Species to Whole Genera.</title>
        <authorList>
            <person name="Goeker M."/>
        </authorList>
    </citation>
    <scope>NUCLEOTIDE SEQUENCE [LARGE SCALE GENOMIC DNA]</scope>
    <source>
        <strain evidence="12 13">DSM 25478</strain>
    </source>
</reference>
<dbReference type="Proteomes" id="UP000231693">
    <property type="component" value="Unassembled WGS sequence"/>
</dbReference>
<keyword evidence="3 9" id="KW-0031">Aminopeptidase</keyword>
<evidence type="ECO:0000256" key="7">
    <source>
        <dbReference type="ARBA" id="ARBA00022833"/>
    </source>
</evidence>
<evidence type="ECO:0000256" key="1">
    <source>
        <dbReference type="ARBA" id="ARBA00001947"/>
    </source>
</evidence>
<dbReference type="AlphaFoldDB" id="A0A2M9D053"/>
<comment type="similarity">
    <text evidence="2 9">Belongs to the peptidase M18 family.</text>
</comment>
<evidence type="ECO:0000256" key="5">
    <source>
        <dbReference type="ARBA" id="ARBA00022723"/>
    </source>
</evidence>
<evidence type="ECO:0000256" key="11">
    <source>
        <dbReference type="SAM" id="MobiDB-lite"/>
    </source>
</evidence>
<dbReference type="PANTHER" id="PTHR28570:SF3">
    <property type="entry name" value="ASPARTYL AMINOPEPTIDASE"/>
    <property type="match status" value="1"/>
</dbReference>
<dbReference type="Pfam" id="PF02127">
    <property type="entry name" value="Peptidase_M18"/>
    <property type="match status" value="1"/>
</dbReference>
<keyword evidence="8 9" id="KW-0482">Metalloprotease</keyword>
<protein>
    <recommendedName>
        <fullName evidence="10">M18 family aminopeptidase</fullName>
        <ecNumber evidence="10">3.4.11.-</ecNumber>
    </recommendedName>
</protein>
<keyword evidence="4 9" id="KW-0645">Protease</keyword>
<evidence type="ECO:0000256" key="8">
    <source>
        <dbReference type="ARBA" id="ARBA00023049"/>
    </source>
</evidence>
<evidence type="ECO:0000256" key="9">
    <source>
        <dbReference type="RuleBase" id="RU004386"/>
    </source>
</evidence>
<comment type="caution">
    <text evidence="12">The sequence shown here is derived from an EMBL/GenBank/DDBJ whole genome shotgun (WGS) entry which is preliminary data.</text>
</comment>
<dbReference type="GO" id="GO:0004177">
    <property type="term" value="F:aminopeptidase activity"/>
    <property type="evidence" value="ECO:0007669"/>
    <property type="project" value="UniProtKB-KW"/>
</dbReference>
<dbReference type="InterPro" id="IPR001948">
    <property type="entry name" value="Peptidase_M18"/>
</dbReference>
<dbReference type="PRINTS" id="PR00932">
    <property type="entry name" value="AMINO1PTASE"/>
</dbReference>
<keyword evidence="5 9" id="KW-0479">Metal-binding</keyword>
<keyword evidence="7 9" id="KW-0862">Zinc</keyword>
<evidence type="ECO:0000256" key="6">
    <source>
        <dbReference type="ARBA" id="ARBA00022801"/>
    </source>
</evidence>
<evidence type="ECO:0000256" key="10">
    <source>
        <dbReference type="RuleBase" id="RU004387"/>
    </source>
</evidence>
<gene>
    <name evidence="12" type="ORF">CLV28_0760</name>
</gene>
<accession>A0A2M9D053</accession>
<dbReference type="GO" id="GO:0005737">
    <property type="term" value="C:cytoplasm"/>
    <property type="evidence" value="ECO:0007669"/>
    <property type="project" value="UniProtKB-ARBA"/>
</dbReference>
<dbReference type="CDD" id="cd05658">
    <property type="entry name" value="M18_DAP"/>
    <property type="match status" value="1"/>
</dbReference>
<evidence type="ECO:0000256" key="3">
    <source>
        <dbReference type="ARBA" id="ARBA00022438"/>
    </source>
</evidence>
<dbReference type="NCBIfam" id="NF002759">
    <property type="entry name" value="PRK02813.1"/>
    <property type="match status" value="1"/>
</dbReference>
<dbReference type="GO" id="GO:0008237">
    <property type="term" value="F:metallopeptidase activity"/>
    <property type="evidence" value="ECO:0007669"/>
    <property type="project" value="UniProtKB-KW"/>
</dbReference>